<accession>A0A2T0RMD7</accession>
<evidence type="ECO:0000313" key="3">
    <source>
        <dbReference type="Proteomes" id="UP000238375"/>
    </source>
</evidence>
<keyword evidence="3" id="KW-1185">Reference proteome</keyword>
<gene>
    <name evidence="2" type="ORF">CLV58_14610</name>
</gene>
<proteinExistence type="predicted"/>
<evidence type="ECO:0000313" key="2">
    <source>
        <dbReference type="EMBL" id="PRY22297.1"/>
    </source>
</evidence>
<feature type="transmembrane region" description="Helical" evidence="1">
    <location>
        <begin position="20"/>
        <end position="37"/>
    </location>
</feature>
<dbReference type="EMBL" id="PVTE01000046">
    <property type="protein sequence ID" value="PRY22297.1"/>
    <property type="molecule type" value="Genomic_DNA"/>
</dbReference>
<organism evidence="2 3">
    <name type="scientific">Spirosoma oryzae</name>
    <dbReference type="NCBI Taxonomy" id="1469603"/>
    <lineage>
        <taxon>Bacteria</taxon>
        <taxon>Pseudomonadati</taxon>
        <taxon>Bacteroidota</taxon>
        <taxon>Cytophagia</taxon>
        <taxon>Cytophagales</taxon>
        <taxon>Cytophagaceae</taxon>
        <taxon>Spirosoma</taxon>
    </lineage>
</organism>
<dbReference type="Proteomes" id="UP000238375">
    <property type="component" value="Unassembled WGS sequence"/>
</dbReference>
<protein>
    <submittedName>
        <fullName evidence="2">Uncharacterized protein</fullName>
    </submittedName>
</protein>
<name>A0A2T0RMD7_9BACT</name>
<comment type="caution">
    <text evidence="2">The sequence shown here is derived from an EMBL/GenBank/DDBJ whole genome shotgun (WGS) entry which is preliminary data.</text>
</comment>
<reference evidence="2 3" key="1">
    <citation type="submission" date="2018-03" db="EMBL/GenBank/DDBJ databases">
        <title>Genomic Encyclopedia of Archaeal and Bacterial Type Strains, Phase II (KMG-II): from individual species to whole genera.</title>
        <authorList>
            <person name="Goeker M."/>
        </authorList>
    </citation>
    <scope>NUCLEOTIDE SEQUENCE [LARGE SCALE GENOMIC DNA]</scope>
    <source>
        <strain evidence="2 3">DSM 28354</strain>
    </source>
</reference>
<dbReference type="AlphaFoldDB" id="A0A2T0RMD7"/>
<dbReference type="RefSeq" id="WP_211300911.1">
    <property type="nucleotide sequence ID" value="NZ_PVTE01000046.1"/>
</dbReference>
<sequence>TLHGRSVWGWFEFGDPKLPLQGYSFSFVMSLGILLLAQKKLIRKKQRSQYWINPSAFRPATITL</sequence>
<keyword evidence="1" id="KW-1133">Transmembrane helix</keyword>
<evidence type="ECO:0000256" key="1">
    <source>
        <dbReference type="SAM" id="Phobius"/>
    </source>
</evidence>
<feature type="non-terminal residue" evidence="2">
    <location>
        <position position="1"/>
    </location>
</feature>
<keyword evidence="1" id="KW-0472">Membrane</keyword>
<keyword evidence="1" id="KW-0812">Transmembrane</keyword>